<organism evidence="3 4">
    <name type="scientific">Dermatophagoides pteronyssinus</name>
    <name type="common">European house dust mite</name>
    <dbReference type="NCBI Taxonomy" id="6956"/>
    <lineage>
        <taxon>Eukaryota</taxon>
        <taxon>Metazoa</taxon>
        <taxon>Ecdysozoa</taxon>
        <taxon>Arthropoda</taxon>
        <taxon>Chelicerata</taxon>
        <taxon>Arachnida</taxon>
        <taxon>Acari</taxon>
        <taxon>Acariformes</taxon>
        <taxon>Sarcoptiformes</taxon>
        <taxon>Astigmata</taxon>
        <taxon>Psoroptidia</taxon>
        <taxon>Analgoidea</taxon>
        <taxon>Pyroglyphidae</taxon>
        <taxon>Dermatophagoidinae</taxon>
        <taxon>Dermatophagoides</taxon>
    </lineage>
</organism>
<feature type="domain" description="K Homology" evidence="2">
    <location>
        <begin position="122"/>
        <end position="195"/>
    </location>
</feature>
<dbReference type="Proteomes" id="UP000515146">
    <property type="component" value="Unplaced"/>
</dbReference>
<dbReference type="KEGG" id="dpte:113794432"/>
<dbReference type="RefSeq" id="XP_027200354.1">
    <property type="nucleotide sequence ID" value="XM_027344553.1"/>
</dbReference>
<name>A0A6P6Y746_DERPT</name>
<dbReference type="InParanoid" id="A0A6P6Y746"/>
<evidence type="ECO:0000313" key="4">
    <source>
        <dbReference type="RefSeq" id="XP_027200354.1"/>
    </source>
</evidence>
<reference evidence="4" key="1">
    <citation type="submission" date="2025-08" db="UniProtKB">
        <authorList>
            <consortium name="RefSeq"/>
        </authorList>
    </citation>
    <scope>IDENTIFICATION</scope>
    <source>
        <strain evidence="4">Airmid</strain>
    </source>
</reference>
<dbReference type="PANTHER" id="PTHR12826:SF13">
    <property type="entry name" value="RNA-BINDING PROTEIN PNO1"/>
    <property type="match status" value="1"/>
</dbReference>
<protein>
    <submittedName>
        <fullName evidence="4">RNA-binding protein pno1-like</fullName>
    </submittedName>
</protein>
<evidence type="ECO:0000256" key="1">
    <source>
        <dbReference type="ARBA" id="ARBA00022884"/>
    </source>
</evidence>
<dbReference type="GO" id="GO:0003723">
    <property type="term" value="F:RNA binding"/>
    <property type="evidence" value="ECO:0007669"/>
    <property type="project" value="UniProtKB-KW"/>
</dbReference>
<sequence length="217" mass="23717">MVSSSAFRLTNSGATAAALRDAQARRVRVPTHRVGALKKHWKALIEPLTAHLKLAVKFDPKSLQILLLPAALLAASADDAAFARETALAEGEAHCAKAVEYLNAFLAGFAVQDCVAILRLRDIYLQSFKVTDVKNLKRDHLKRAIARIVGTKGRTKNSIQHSTKTRLLIADKTIHLLGSHENIALARDSICSLILGAEPSKVHTHLSVVNRIMKEKI</sequence>
<proteinExistence type="predicted"/>
<evidence type="ECO:0000313" key="3">
    <source>
        <dbReference type="Proteomes" id="UP000515146"/>
    </source>
</evidence>
<accession>A0A6P6Y746</accession>
<dbReference type="AlphaFoldDB" id="A0A6P6Y746"/>
<keyword evidence="1" id="KW-0694">RNA-binding</keyword>
<dbReference type="GO" id="GO:0005634">
    <property type="term" value="C:nucleus"/>
    <property type="evidence" value="ECO:0007669"/>
    <property type="project" value="TreeGrafter"/>
</dbReference>
<dbReference type="PANTHER" id="PTHR12826">
    <property type="entry name" value="RIBONUCLEASE Y"/>
    <property type="match status" value="1"/>
</dbReference>
<dbReference type="SMART" id="SM00322">
    <property type="entry name" value="KH"/>
    <property type="match status" value="1"/>
</dbReference>
<dbReference type="InterPro" id="IPR036612">
    <property type="entry name" value="KH_dom_type_1_sf"/>
</dbReference>
<dbReference type="Pfam" id="PF22891">
    <property type="entry name" value="KH_PNO1_2nd"/>
    <property type="match status" value="1"/>
</dbReference>
<gene>
    <name evidence="4" type="primary">LOC113794432</name>
</gene>
<dbReference type="SUPFAM" id="SSF54791">
    <property type="entry name" value="Eukaryotic type KH-domain (KH-domain type I)"/>
    <property type="match status" value="1"/>
</dbReference>
<keyword evidence="3" id="KW-1185">Reference proteome</keyword>
<evidence type="ECO:0000259" key="2">
    <source>
        <dbReference type="SMART" id="SM00322"/>
    </source>
</evidence>
<dbReference type="InterPro" id="IPR004087">
    <property type="entry name" value="KH_dom"/>
</dbReference>
<dbReference type="Gene3D" id="3.30.1370.10">
    <property type="entry name" value="K Homology domain, type 1"/>
    <property type="match status" value="1"/>
</dbReference>
<dbReference type="InterPro" id="IPR055211">
    <property type="entry name" value="KH_PNO1_2nd"/>
</dbReference>
<dbReference type="OMA" id="CAKAVEY"/>
<dbReference type="OrthoDB" id="1932641at2759"/>